<dbReference type="Proteomes" id="UP000784294">
    <property type="component" value="Unassembled WGS sequence"/>
</dbReference>
<protein>
    <submittedName>
        <fullName evidence="1">Uncharacterized protein</fullName>
    </submittedName>
</protein>
<reference evidence="1" key="1">
    <citation type="submission" date="2018-11" db="EMBL/GenBank/DDBJ databases">
        <authorList>
            <consortium name="Pathogen Informatics"/>
        </authorList>
    </citation>
    <scope>NUCLEOTIDE SEQUENCE</scope>
</reference>
<comment type="caution">
    <text evidence="1">The sequence shown here is derived from an EMBL/GenBank/DDBJ whole genome shotgun (WGS) entry which is preliminary data.</text>
</comment>
<accession>A0A3S4ZQJ7</accession>
<keyword evidence="2" id="KW-1185">Reference proteome</keyword>
<evidence type="ECO:0000313" key="1">
    <source>
        <dbReference type="EMBL" id="VEL17327.1"/>
    </source>
</evidence>
<gene>
    <name evidence="1" type="ORF">PXEA_LOCUS10767</name>
</gene>
<sequence length="174" mass="18782">MVALDSISPLLHRLDRIYQACLPDNELFLSSPSPTDITPPPSSFHRVSPPKNLFLSLGPAVSTFFTSASAGLRAFAALRNRTHLTLICSLLNRLCTDNGSGRSGVFNSVPTNISSKFSGSRGIPDSSAVALTLSDFIDSHWAKCRQVMLVPRLEMVADISMILPLRTTISNPAV</sequence>
<proteinExistence type="predicted"/>
<dbReference type="AlphaFoldDB" id="A0A3S4ZQJ7"/>
<evidence type="ECO:0000313" key="2">
    <source>
        <dbReference type="Proteomes" id="UP000784294"/>
    </source>
</evidence>
<name>A0A3S4ZQJ7_9PLAT</name>
<organism evidence="1 2">
    <name type="scientific">Protopolystoma xenopodis</name>
    <dbReference type="NCBI Taxonomy" id="117903"/>
    <lineage>
        <taxon>Eukaryota</taxon>
        <taxon>Metazoa</taxon>
        <taxon>Spiralia</taxon>
        <taxon>Lophotrochozoa</taxon>
        <taxon>Platyhelminthes</taxon>
        <taxon>Monogenea</taxon>
        <taxon>Polyopisthocotylea</taxon>
        <taxon>Polystomatidea</taxon>
        <taxon>Polystomatidae</taxon>
        <taxon>Protopolystoma</taxon>
    </lineage>
</organism>
<dbReference type="EMBL" id="CAAALY010032141">
    <property type="protein sequence ID" value="VEL17327.1"/>
    <property type="molecule type" value="Genomic_DNA"/>
</dbReference>